<reference evidence="8" key="1">
    <citation type="submission" date="2016-10" db="EMBL/GenBank/DDBJ databases">
        <title>Sequence of Gallionella enrichment culture.</title>
        <authorList>
            <person name="Poehlein A."/>
            <person name="Muehling M."/>
            <person name="Daniel R."/>
        </authorList>
    </citation>
    <scope>NUCLEOTIDE SEQUENCE</scope>
</reference>
<keyword evidence="2" id="KW-1003">Cell membrane</keyword>
<sequence length="249" mass="26677">MEALSFANLSAYWSAPEVATNMLVFFNMFGALILGLVVGYERSYHGRAAGMRTYGLVCMAAAAVTVIAGYPSFWYGGHVNSYLAGDPTRVIQGILTGIGFLGAGVIMRDGLNISGLTTAASIWTCSAIGIMVGVGFYASAIMLTALSAFCMMWISKLESWLPSRPAIAVTLDFQKNFVPQENTLREVVYSNGYEVASGSFAIRCSNEKLEWHFVAIALSKNSGVAMNELASGLSTLQGVEDFSLSHARN</sequence>
<dbReference type="AlphaFoldDB" id="A0A1J5SJA2"/>
<evidence type="ECO:0000313" key="8">
    <source>
        <dbReference type="EMBL" id="OIR08487.1"/>
    </source>
</evidence>
<keyword evidence="4 6" id="KW-1133">Transmembrane helix</keyword>
<evidence type="ECO:0000256" key="5">
    <source>
        <dbReference type="ARBA" id="ARBA00023136"/>
    </source>
</evidence>
<name>A0A1J5SJA2_9ZZZZ</name>
<dbReference type="PANTHER" id="PTHR33778:SF1">
    <property type="entry name" value="MAGNESIUM TRANSPORTER YHID-RELATED"/>
    <property type="match status" value="1"/>
</dbReference>
<feature type="transmembrane region" description="Helical" evidence="6">
    <location>
        <begin position="20"/>
        <end position="40"/>
    </location>
</feature>
<keyword evidence="3 6" id="KW-0812">Transmembrane</keyword>
<dbReference type="PRINTS" id="PR01837">
    <property type="entry name" value="MGTCSAPBPROT"/>
</dbReference>
<evidence type="ECO:0000256" key="3">
    <source>
        <dbReference type="ARBA" id="ARBA00022692"/>
    </source>
</evidence>
<dbReference type="Pfam" id="PF02308">
    <property type="entry name" value="MgtC"/>
    <property type="match status" value="1"/>
</dbReference>
<keyword evidence="5 6" id="KW-0472">Membrane</keyword>
<comment type="subcellular location">
    <subcellularLocation>
        <location evidence="1">Cell membrane</location>
        <topology evidence="1">Multi-pass membrane protein</topology>
    </subcellularLocation>
</comment>
<dbReference type="InterPro" id="IPR003416">
    <property type="entry name" value="MgtC/SapB/SrpB/YhiD_fam"/>
</dbReference>
<dbReference type="InterPro" id="IPR049177">
    <property type="entry name" value="MgtC_SapB_SrpB_YhiD_N"/>
</dbReference>
<dbReference type="EMBL" id="MLJW01000031">
    <property type="protein sequence ID" value="OIR08487.1"/>
    <property type="molecule type" value="Genomic_DNA"/>
</dbReference>
<feature type="transmembrane region" description="Helical" evidence="6">
    <location>
        <begin position="52"/>
        <end position="70"/>
    </location>
</feature>
<proteinExistence type="predicted"/>
<feature type="transmembrane region" description="Helical" evidence="6">
    <location>
        <begin position="90"/>
        <end position="106"/>
    </location>
</feature>
<evidence type="ECO:0000256" key="1">
    <source>
        <dbReference type="ARBA" id="ARBA00004651"/>
    </source>
</evidence>
<feature type="domain" description="MgtC/SapB/SrpB/YhiD N-terminal" evidence="7">
    <location>
        <begin position="30"/>
        <end position="159"/>
    </location>
</feature>
<evidence type="ECO:0000259" key="7">
    <source>
        <dbReference type="Pfam" id="PF02308"/>
    </source>
</evidence>
<dbReference type="PANTHER" id="PTHR33778">
    <property type="entry name" value="PROTEIN MGTC"/>
    <property type="match status" value="1"/>
</dbReference>
<dbReference type="GO" id="GO:0005886">
    <property type="term" value="C:plasma membrane"/>
    <property type="evidence" value="ECO:0007669"/>
    <property type="project" value="UniProtKB-SubCell"/>
</dbReference>
<gene>
    <name evidence="8" type="ORF">GALL_92810</name>
</gene>
<feature type="transmembrane region" description="Helical" evidence="6">
    <location>
        <begin position="113"/>
        <end position="130"/>
    </location>
</feature>
<evidence type="ECO:0000256" key="4">
    <source>
        <dbReference type="ARBA" id="ARBA00022989"/>
    </source>
</evidence>
<organism evidence="8">
    <name type="scientific">mine drainage metagenome</name>
    <dbReference type="NCBI Taxonomy" id="410659"/>
    <lineage>
        <taxon>unclassified sequences</taxon>
        <taxon>metagenomes</taxon>
        <taxon>ecological metagenomes</taxon>
    </lineage>
</organism>
<accession>A0A1J5SJA2</accession>
<comment type="caution">
    <text evidence="8">The sequence shown here is derived from an EMBL/GenBank/DDBJ whole genome shotgun (WGS) entry which is preliminary data.</text>
</comment>
<protein>
    <submittedName>
        <fullName evidence="8">Putative Mg(2+) transport ATPase</fullName>
    </submittedName>
</protein>
<evidence type="ECO:0000256" key="2">
    <source>
        <dbReference type="ARBA" id="ARBA00022475"/>
    </source>
</evidence>
<evidence type="ECO:0000256" key="6">
    <source>
        <dbReference type="SAM" id="Phobius"/>
    </source>
</evidence>